<dbReference type="Pfam" id="PF09344">
    <property type="entry name" value="Cas_CT1975"/>
    <property type="match status" value="1"/>
</dbReference>
<keyword evidence="2" id="KW-1185">Reference proteome</keyword>
<gene>
    <name evidence="1" type="primary">cas7e</name>
    <name evidence="1" type="ORF">IAI60_20280</name>
</gene>
<accession>A0ABS3KHK7</accession>
<organism evidence="1 2">
    <name type="scientific">Roseomonas marmotae</name>
    <dbReference type="NCBI Taxonomy" id="2768161"/>
    <lineage>
        <taxon>Bacteria</taxon>
        <taxon>Pseudomonadati</taxon>
        <taxon>Pseudomonadota</taxon>
        <taxon>Alphaproteobacteria</taxon>
        <taxon>Acetobacterales</taxon>
        <taxon>Roseomonadaceae</taxon>
        <taxon>Roseomonas</taxon>
    </lineage>
</organism>
<dbReference type="RefSeq" id="WP_207450563.1">
    <property type="nucleotide sequence ID" value="NZ_CP061096.1"/>
</dbReference>
<evidence type="ECO:0000313" key="2">
    <source>
        <dbReference type="Proteomes" id="UP001518990"/>
    </source>
</evidence>
<comment type="caution">
    <text evidence="1">The sequence shown here is derived from an EMBL/GenBank/DDBJ whole genome shotgun (WGS) entry which is preliminary data.</text>
</comment>
<proteinExistence type="predicted"/>
<dbReference type="NCBIfam" id="TIGR01869">
    <property type="entry name" value="casC_Cse4"/>
    <property type="match status" value="1"/>
</dbReference>
<sequence>MNRFLQLHLLTFFPPANLNRDDTGRPKTAVVGGVTRLRLSSQALKRAWRSSEIFSNALAGHLGERTQRLGEVILGHLLTGGMAEDKALLVAREIASVFGKVKDAKDKAPTRIEQLAFVAPEEKAAALALADRALAGEKIDAKAAGLLRSADTAADIALFGRMLADDPGYNREAAAQVAHAITTHKVTVEDDYYTAVDDLKLPSEDAGAGFLGEAAFGSGVFYLYLCIDTALLVKNLGGDQELAETALAALVEAAATTAPRGKQNSFAAHGRAAYLLAERGDQQPRTLAGAFARPVEAADDPGRGLVDASIAALQAFRQDLDAAYGPGCAEECSLQVGGKGSLRDVLAFVRGTPCPAT</sequence>
<dbReference type="InterPro" id="IPR010148">
    <property type="entry name" value="CRISPR-assoc_prot_CT1975"/>
</dbReference>
<dbReference type="EMBL" id="JACTNF010000035">
    <property type="protein sequence ID" value="MBO1076951.1"/>
    <property type="molecule type" value="Genomic_DNA"/>
</dbReference>
<name>A0ABS3KHK7_9PROT</name>
<evidence type="ECO:0000313" key="1">
    <source>
        <dbReference type="EMBL" id="MBO1076951.1"/>
    </source>
</evidence>
<dbReference type="Proteomes" id="UP001518990">
    <property type="component" value="Unassembled WGS sequence"/>
</dbReference>
<reference evidence="1 2" key="1">
    <citation type="submission" date="2020-09" db="EMBL/GenBank/DDBJ databases">
        <title>Roseomonas.</title>
        <authorList>
            <person name="Zhu W."/>
        </authorList>
    </citation>
    <scope>NUCLEOTIDE SEQUENCE [LARGE SCALE GENOMIC DNA]</scope>
    <source>
        <strain evidence="1 2">1311</strain>
    </source>
</reference>
<protein>
    <submittedName>
        <fullName evidence="1">Type I-E CRISPR-associated protein Cas7/Cse4/CasC</fullName>
    </submittedName>
</protein>